<dbReference type="RefSeq" id="WP_157584192.1">
    <property type="nucleotide sequence ID" value="NZ_WPIN01000003.1"/>
</dbReference>
<protein>
    <submittedName>
        <fullName evidence="1">DUF1353 domain-containing protein</fullName>
    </submittedName>
</protein>
<evidence type="ECO:0000313" key="2">
    <source>
        <dbReference type="Proteomes" id="UP000436006"/>
    </source>
</evidence>
<dbReference type="Pfam" id="PF07087">
    <property type="entry name" value="DUF1353"/>
    <property type="match status" value="1"/>
</dbReference>
<dbReference type="InterPro" id="IPR010767">
    <property type="entry name" value="Phage_CGC-2007_Cje0229"/>
</dbReference>
<gene>
    <name evidence="1" type="ORF">GO755_07790</name>
</gene>
<dbReference type="Proteomes" id="UP000436006">
    <property type="component" value="Unassembled WGS sequence"/>
</dbReference>
<accession>A0A7K1S828</accession>
<dbReference type="AlphaFoldDB" id="A0A7K1S828"/>
<comment type="caution">
    <text evidence="1">The sequence shown here is derived from an EMBL/GenBank/DDBJ whole genome shotgun (WGS) entry which is preliminary data.</text>
</comment>
<name>A0A7K1S828_9BACT</name>
<dbReference type="EMBL" id="WPIN01000003">
    <property type="protein sequence ID" value="MVM29929.1"/>
    <property type="molecule type" value="Genomic_DNA"/>
</dbReference>
<reference evidence="1 2" key="1">
    <citation type="submission" date="2019-12" db="EMBL/GenBank/DDBJ databases">
        <title>Spirosoma sp. HMF4905 genome sequencing and assembly.</title>
        <authorList>
            <person name="Kang H."/>
            <person name="Cha I."/>
            <person name="Kim H."/>
            <person name="Joh K."/>
        </authorList>
    </citation>
    <scope>NUCLEOTIDE SEQUENCE [LARGE SCALE GENOMIC DNA]</scope>
    <source>
        <strain evidence="1 2">HMF4905</strain>
    </source>
</reference>
<organism evidence="1 2">
    <name type="scientific">Spirosoma arboris</name>
    <dbReference type="NCBI Taxonomy" id="2682092"/>
    <lineage>
        <taxon>Bacteria</taxon>
        <taxon>Pseudomonadati</taxon>
        <taxon>Bacteroidota</taxon>
        <taxon>Cytophagia</taxon>
        <taxon>Cytophagales</taxon>
        <taxon>Cytophagaceae</taxon>
        <taxon>Spirosoma</taxon>
    </lineage>
</organism>
<proteinExistence type="predicted"/>
<sequence length="135" mass="15783">MAILINSQLPKTDQMTVLQDVWVELEDTRMVLIKANFLTDCHSTPPWSQSLLPAYNNRTNLAAIAHDCLYLEWERFILTYPGLCGADGRAYADNVYLALMERFDPGHWRNGLYYGAVRLFGWWNWRNFRRQAGPR</sequence>
<evidence type="ECO:0000313" key="1">
    <source>
        <dbReference type="EMBL" id="MVM29929.1"/>
    </source>
</evidence>
<keyword evidence="2" id="KW-1185">Reference proteome</keyword>